<accession>M7T498</accession>
<proteinExistence type="predicted"/>
<evidence type="ECO:0000313" key="3">
    <source>
        <dbReference type="Proteomes" id="UP000012174"/>
    </source>
</evidence>
<feature type="region of interest" description="Disordered" evidence="1">
    <location>
        <begin position="229"/>
        <end position="251"/>
    </location>
</feature>
<dbReference type="EMBL" id="KB707614">
    <property type="protein sequence ID" value="EMR61465.1"/>
    <property type="molecule type" value="Genomic_DNA"/>
</dbReference>
<protein>
    <submittedName>
        <fullName evidence="2">Uncharacterized protein</fullName>
    </submittedName>
</protein>
<sequence>MSEVWDKIDHVGKALVLHKLSHKLRSFQKACKRLSLEPNEVQSFLEQYYDDEQEREEWRHSNNTRDRTNQAQVNYRGLDPTGLMFIDEVVVMDACVYLEFLALDDIAKSIKRLAGKKIVWPPKINLADFNPQELGHAALDLPSCFDNSDVPSLNDGIRILVTFSAAEDRMNRILRVREVQLPAGVVVLGPLGVKQLPSGGKYRFFYPVKGTDIRGSDVHTFSIFPNDALPPSEGGERARPHFQAQSEGDAEPIRWEGSANRFAMQSGLVSLLPPYFNDFKSPFRATTKGVGAKLMLNGCMSMGSSDDEFTADEMPLIADSPTIMGMSVLQISAEDPQPVSVHPNPNSFGPSRKQNVEQIAALKGQFSARILLQFRLTKGYGVVGPAGYTMNFDDVRQVPADDDGSSVSGVGGVYTLIARDQSGAPAADLEEEPGLVLPAIPTFHDRVYLRMNFPEKMAIYRDFKLLSRMTEPGIHQMSMVTKANGYGVLDLLCENGRYGVFGEVALPSARRVVLGDGQQHAMNVDEPQ</sequence>
<dbReference type="AlphaFoldDB" id="M7T498"/>
<dbReference type="Proteomes" id="UP000012174">
    <property type="component" value="Unassembled WGS sequence"/>
</dbReference>
<organism evidence="2 3">
    <name type="scientific">Eutypa lata (strain UCR-EL1)</name>
    <name type="common">Grapevine dieback disease fungus</name>
    <name type="synonym">Eutypa armeniacae</name>
    <dbReference type="NCBI Taxonomy" id="1287681"/>
    <lineage>
        <taxon>Eukaryota</taxon>
        <taxon>Fungi</taxon>
        <taxon>Dikarya</taxon>
        <taxon>Ascomycota</taxon>
        <taxon>Pezizomycotina</taxon>
        <taxon>Sordariomycetes</taxon>
        <taxon>Xylariomycetidae</taxon>
        <taxon>Xylariales</taxon>
        <taxon>Diatrypaceae</taxon>
        <taxon>Eutypa</taxon>
    </lineage>
</organism>
<name>M7T498_EUTLA</name>
<evidence type="ECO:0000256" key="1">
    <source>
        <dbReference type="SAM" id="MobiDB-lite"/>
    </source>
</evidence>
<reference evidence="3" key="1">
    <citation type="journal article" date="2013" name="Genome Announc.">
        <title>Draft genome sequence of the grapevine dieback fungus Eutypa lata UCR-EL1.</title>
        <authorList>
            <person name="Blanco-Ulate B."/>
            <person name="Rolshausen P.E."/>
            <person name="Cantu D."/>
        </authorList>
    </citation>
    <scope>NUCLEOTIDE SEQUENCE [LARGE SCALE GENOMIC DNA]</scope>
    <source>
        <strain evidence="3">UCR-EL1</strain>
    </source>
</reference>
<dbReference type="KEGG" id="ela:UCREL1_11613"/>
<keyword evidence="3" id="KW-1185">Reference proteome</keyword>
<dbReference type="HOGENOM" id="CLU_515829_0_0_1"/>
<dbReference type="OrthoDB" id="4748690at2759"/>
<gene>
    <name evidence="2" type="ORF">UCREL1_11613</name>
</gene>
<evidence type="ECO:0000313" key="2">
    <source>
        <dbReference type="EMBL" id="EMR61465.1"/>
    </source>
</evidence>